<dbReference type="eggNOG" id="ENOG50335XC">
    <property type="taxonomic scope" value="Bacteria"/>
</dbReference>
<proteinExistence type="predicted"/>
<evidence type="ECO:0000313" key="2">
    <source>
        <dbReference type="Proteomes" id="UP000006512"/>
    </source>
</evidence>
<protein>
    <submittedName>
        <fullName evidence="1">Uncharacterized protein</fullName>
    </submittedName>
</protein>
<gene>
    <name evidence="1" type="ORF">ABI_13470</name>
</gene>
<name>F4QI42_9CAUL</name>
<dbReference type="STRING" id="715226.ABI_13470"/>
<dbReference type="EMBL" id="GL883077">
    <property type="protein sequence ID" value="EGF92909.1"/>
    <property type="molecule type" value="Genomic_DNA"/>
</dbReference>
<dbReference type="AlphaFoldDB" id="F4QI42"/>
<evidence type="ECO:0000313" key="1">
    <source>
        <dbReference type="EMBL" id="EGF92909.1"/>
    </source>
</evidence>
<reference evidence="2" key="1">
    <citation type="submission" date="2011-03" db="EMBL/GenBank/DDBJ databases">
        <title>Draft genome sequence of Brevundimonas diminuta.</title>
        <authorList>
            <person name="Brown P.J.B."/>
            <person name="Buechlein A."/>
            <person name="Hemmerich C."/>
            <person name="Brun Y.V."/>
        </authorList>
    </citation>
    <scope>NUCLEOTIDE SEQUENCE [LARGE SCALE GENOMIC DNA]</scope>
    <source>
        <strain evidence="2">C19</strain>
    </source>
</reference>
<dbReference type="HOGENOM" id="CLU_081277_1_0_5"/>
<sequence length="284" mass="30130">MPSIATVHTTDCDRVLNFGSVSKRKSTMTKSKKAAAQAKPKALDVEEALAELSKPHQRIVGELSAKVHARPEKVKFSATVQPGGGVAVASDMANKVFDGLALCDALGTSSEAFGQRLVMQLRDVGSEIKNDNNMAAGLAAGLGFVQGVAPQNEIEGALATQMFAVHCLMMSSARRVESSERMDACKLWLDQVNRLGRTFTAQVEALQKLRGGGRQLVEVKHTHIDARNSQNVIADTVKTGGGERTQSPGQPHAQGLEYQPGTPVEAMLCEDAVGEALPSPCGAR</sequence>
<accession>F4QI42</accession>
<keyword evidence="2" id="KW-1185">Reference proteome</keyword>
<dbReference type="Proteomes" id="UP000006512">
    <property type="component" value="Unassembled WGS sequence"/>
</dbReference>
<organism evidence="1 2">
    <name type="scientific">Asticcacaulis biprosthecium C19</name>
    <dbReference type="NCBI Taxonomy" id="715226"/>
    <lineage>
        <taxon>Bacteria</taxon>
        <taxon>Pseudomonadati</taxon>
        <taxon>Pseudomonadota</taxon>
        <taxon>Alphaproteobacteria</taxon>
        <taxon>Caulobacterales</taxon>
        <taxon>Caulobacteraceae</taxon>
        <taxon>Asticcacaulis</taxon>
    </lineage>
</organism>
<dbReference type="RefSeq" id="WP_006272091.1">
    <property type="nucleotide sequence ID" value="NZ_GL883077.1"/>
</dbReference>